<evidence type="ECO:0000256" key="1">
    <source>
        <dbReference type="SAM" id="MobiDB-lite"/>
    </source>
</evidence>
<feature type="region of interest" description="Disordered" evidence="1">
    <location>
        <begin position="77"/>
        <end position="104"/>
    </location>
</feature>
<organism evidence="2 3">
    <name type="scientific">Cannabis sativa</name>
    <name type="common">Hemp</name>
    <name type="synonym">Marijuana</name>
    <dbReference type="NCBI Taxonomy" id="3483"/>
    <lineage>
        <taxon>Eukaryota</taxon>
        <taxon>Viridiplantae</taxon>
        <taxon>Streptophyta</taxon>
        <taxon>Embryophyta</taxon>
        <taxon>Tracheophyta</taxon>
        <taxon>Spermatophyta</taxon>
        <taxon>Magnoliopsida</taxon>
        <taxon>eudicotyledons</taxon>
        <taxon>Gunneridae</taxon>
        <taxon>Pentapetalae</taxon>
        <taxon>rosids</taxon>
        <taxon>fabids</taxon>
        <taxon>Rosales</taxon>
        <taxon>Cannabaceae</taxon>
        <taxon>Cannabis</taxon>
    </lineage>
</organism>
<sequence>MRWLKNAKICSFKRQVMAAALAALAYNIWQARNGILWNATSAQSNRIVTKTKIEVEDKGTNFAGRFPMNESLLSASNTEDIRELKSPSVPGTKATYSREHNGFS</sequence>
<evidence type="ECO:0000313" key="3">
    <source>
        <dbReference type="Proteomes" id="UP000596661"/>
    </source>
</evidence>
<dbReference type="Gramene" id="evm.model.09.1178">
    <property type="protein sequence ID" value="cds.evm.model.09.1178"/>
    <property type="gene ID" value="evm.TU.09.1178"/>
</dbReference>
<accession>A0A803QDL7</accession>
<proteinExistence type="predicted"/>
<dbReference type="AlphaFoldDB" id="A0A803QDL7"/>
<dbReference type="Proteomes" id="UP000596661">
    <property type="component" value="Chromosome 9"/>
</dbReference>
<reference evidence="2" key="1">
    <citation type="submission" date="2018-11" db="EMBL/GenBank/DDBJ databases">
        <authorList>
            <person name="Grassa J C."/>
        </authorList>
    </citation>
    <scope>NUCLEOTIDE SEQUENCE [LARGE SCALE GENOMIC DNA]</scope>
</reference>
<reference evidence="2" key="2">
    <citation type="submission" date="2021-03" db="UniProtKB">
        <authorList>
            <consortium name="EnsemblPlants"/>
        </authorList>
    </citation>
    <scope>IDENTIFICATION</scope>
</reference>
<keyword evidence="3" id="KW-1185">Reference proteome</keyword>
<dbReference type="EnsemblPlants" id="evm.model.09.1178">
    <property type="protein sequence ID" value="cds.evm.model.09.1178"/>
    <property type="gene ID" value="evm.TU.09.1178"/>
</dbReference>
<name>A0A803QDL7_CANSA</name>
<dbReference type="EMBL" id="UZAU01000755">
    <property type="status" value="NOT_ANNOTATED_CDS"/>
    <property type="molecule type" value="Genomic_DNA"/>
</dbReference>
<protein>
    <submittedName>
        <fullName evidence="2">Uncharacterized protein</fullName>
    </submittedName>
</protein>
<evidence type="ECO:0000313" key="2">
    <source>
        <dbReference type="EnsemblPlants" id="cds.evm.model.09.1178"/>
    </source>
</evidence>